<proteinExistence type="predicted"/>
<dbReference type="InParanoid" id="D8M1C1"/>
<dbReference type="Gene3D" id="3.30.2160.10">
    <property type="entry name" value="Hect, E3 ligase catalytic domain"/>
    <property type="match status" value="1"/>
</dbReference>
<reference evidence="4" key="1">
    <citation type="submission" date="2010-02" db="EMBL/GenBank/DDBJ databases">
        <title>Sequencing and annotation of the Blastocystis hominis genome.</title>
        <authorList>
            <person name="Wincker P."/>
        </authorList>
    </citation>
    <scope>NUCLEOTIDE SEQUENCE</scope>
    <source>
        <strain evidence="4">Singapore isolate B</strain>
    </source>
</reference>
<dbReference type="SMART" id="SM00119">
    <property type="entry name" value="HECTc"/>
    <property type="match status" value="1"/>
</dbReference>
<dbReference type="RefSeq" id="XP_012895908.1">
    <property type="nucleotide sequence ID" value="XM_013040454.1"/>
</dbReference>
<dbReference type="GeneID" id="24919179"/>
<sequence length="2301" mass="263604">MDSHFPEPAWKRKRQPINVNLELKLFCALVHLFKYDKLLIEAYRSLSEGHTPNVPKQLEFLWRPVISFREHCRRKKQEFCAHSSINYNFAASQTVTAFRHNSVSSLGRSESARLRLDSQFQEANLSSLPSERRLQLRRIMSFVDDEEPLRPAKSSTELKSKVLLRSPLVKDSPMAGNLDRNEERDLVYMMTYEDYATLLLQKLELLMELNPPWDLNEETKRGNGENETLVNGREKILASLRKNSSLMIEEKGSIPETIEELLLSCVYKYLYINTTVSVKHLKESLIRRTNNAMNKRRIFTEGIQFMQQIAEFPQASRLFLLGIFHEMTVFSNRFVGGYHTGRRRREGSYGIDYLENCEGASHDVMRQLIESLQQFCEYLKEEFGKCVDQLQWHLGGAILWFLSTIASPKLPYFAVQLDLLSSLESNMWKLCKWYEMANDYSKDLLISPGIFWDALSQSPISLSSSHFHKMFREIQENSTYVNIHDSFPGIFPAAVLSLANQIRLAYTILLIQQFSDSVSRSRLSPAQNKETLYNWTLTDVSNLFIRQSVPYLYTTQQIFDQFARFFARMQRVMRERCAAWQPYAPISYNANNTIGNPYTCVKKYDEKNIMRGMIATDMLISAAEGVISSYLALMLFISRTRASAVLPWKEYGNRVWEMVYYSPRHQKLATMLLQYIIPTTDFIPPVFESPHCSFSEVPTGTPETESIRKNPLLQPPYFPQSEPISEAKREAFIYFLLHLVSHSDSCPGAMVGERTSCALCCAFFPFIYNTLCPSSPAYSIPAKASYLEEVLITRQQIFVGLCAMYIRPDGQTASFCSLVFAEEVAYLLRVLMRQSVWRGLTIRVFQNILDFAASQLEEEERTGQTMGAALGFHAMLRSRTPWFCMATAVLKVLGAITPRLYAGCRIRIHEFLMEGENDISTLIHTAYQSQGTGSIIKYHRSMGEALVLLDKIETPRYINNYVFDVVDRIEPPHDEGDQFKQLLTPIQRIIQRVQLNAELFSLPSAEMHFFNTSDLQLSPSELQNVILFLYCVRCTNHLVISNNSLVRCLRTETISRLIQIAVQPLPCNVSFNTLIVRQYFNWFIEYLIDTYVGSARLLPMELQNEEDGEVLRGRERVDPQFGFNKEYDEEVLMMEEPEGPKVVRNEKRMKAAEELAALCRVDVNVAYAVLLHMNDEETGAFNYLTENPPSVLQDLASPLQIPEDELTNQDDAILADMELGIREQLISNETPETAITEETLRSVIPSFTRLQRFNPSQLQNMNSVIGVVASVTPKSVLYSPIPETGVITAITPRKVTLSQLNSDSGILQEKIFPMESVALHKDRLLYYIGNVKLLRGTTGRICTVLAMKYIRELFICLLYYAQCNELDVLEAWPLSCDDLVRLTKYTFVSNANNRILNPSKQNQVTLVSCLFRILKLSLKKLSQSSSKAPQLMKSLTVGVWTDSASLLSPITPFSPSTSSSSNLLLPKKHSQRTSSIQFMDDEMKMLSVSSLHPLFDRNKYEDQVILPGVEGLRVVFDRRCKLDASNAVLTFFRDENHAEVIAKFTGDSTTFCPFTIRGNELRYQFESTAKAVPTWGYAFMIQPFEHVRWIGDSDVLQSSCFDWNCFALELAMEICKAKIVSNTQFFKTVMRNLIGYLRSIGMPFKSRVIELLIRLLYSSHIAMSDLPNVEGMYSIVLRYCEEINAETVVPVQLPLLIEFLASYANARQLKTLSIPDDPAVLPPFCESVPPLEDSLRTAIDSVYLLTRCLYCQTIPPAPFLQQFLQLSGKPWNQPNFEQIVQCFRRFTRRLDLSLISALEQRCAKDHATMLTFPLTDFALTDDDKARYYGLNSFSPQEIRMRLAFIQFFNAQLQRVVHLIELGSPWEDGINTLGKLLGGLTGYIFPAVKENALEVSILQTTYHGKDCYPVVELDNRRAFTELERSEMAGDAEFDEEARNAITSQCTFAQLFRQTRKFKVDVLRAKLDSRERLLAVKYKGEQGLDWGGIYRDMMERCIEDLFSDRIDLFIPSPNAQNEEKNEDVTFVPNPKYRESSDALAMYSFVGNLIGISIRTKQLMSFELCSAIWKTIVGDAVTSEDVESVDRTFINTLNQVRDFEESGDPEDFQYLFGLTFSVLDSAGNEVELIPSGTQVSVSFENREKYVQLALDYRLNEWKQAAEAIASGVYALVPQRALSLFTWEQLERTVQGVPEVSVEVLKQHTVYIGWTEEHEVVQRFWRVMKELGNKDRSSFLRFVWGRSRLPKVVWPRPFKLNHSEAGNDRLPIAHTCFFQLDLPQYSTDAIMRERLLVAIHFGAGEFLLR</sequence>
<dbReference type="OrthoDB" id="239701at2759"/>
<evidence type="ECO:0000256" key="2">
    <source>
        <dbReference type="PROSITE-ProRule" id="PRU00104"/>
    </source>
</evidence>
<dbReference type="InterPro" id="IPR042469">
    <property type="entry name" value="HECTD3"/>
</dbReference>
<dbReference type="Proteomes" id="UP000008312">
    <property type="component" value="Unassembled WGS sequence"/>
</dbReference>
<dbReference type="PANTHER" id="PTHR46654:SF1">
    <property type="entry name" value="E3 UBIQUITIN-PROTEIN LIGASE HECTD3"/>
    <property type="match status" value="1"/>
</dbReference>
<dbReference type="GO" id="GO:0004842">
    <property type="term" value="F:ubiquitin-protein transferase activity"/>
    <property type="evidence" value="ECO:0007669"/>
    <property type="project" value="InterPro"/>
</dbReference>
<dbReference type="InterPro" id="IPR035983">
    <property type="entry name" value="Hect_E3_ubiquitin_ligase"/>
</dbReference>
<dbReference type="PROSITE" id="PS50237">
    <property type="entry name" value="HECT"/>
    <property type="match status" value="1"/>
</dbReference>
<keyword evidence="1 2" id="KW-0833">Ubl conjugation pathway</keyword>
<evidence type="ECO:0000256" key="1">
    <source>
        <dbReference type="ARBA" id="ARBA00022786"/>
    </source>
</evidence>
<protein>
    <recommendedName>
        <fullName evidence="3">HECT domain-containing protein</fullName>
    </recommendedName>
</protein>
<dbReference type="Gene3D" id="3.30.2410.10">
    <property type="entry name" value="Hect, E3 ligase catalytic domain"/>
    <property type="match status" value="1"/>
</dbReference>
<dbReference type="InterPro" id="IPR000569">
    <property type="entry name" value="HECT_dom"/>
</dbReference>
<feature type="domain" description="HECT" evidence="3">
    <location>
        <begin position="1963"/>
        <end position="2301"/>
    </location>
</feature>
<feature type="active site" description="Glycyl thioester intermediate" evidence="2">
    <location>
        <position position="2268"/>
    </location>
</feature>
<organism evidence="4">
    <name type="scientific">Blastocystis hominis</name>
    <dbReference type="NCBI Taxonomy" id="12968"/>
    <lineage>
        <taxon>Eukaryota</taxon>
        <taxon>Sar</taxon>
        <taxon>Stramenopiles</taxon>
        <taxon>Bigyra</taxon>
        <taxon>Opalozoa</taxon>
        <taxon>Opalinata</taxon>
        <taxon>Blastocystidae</taxon>
        <taxon>Blastocystis</taxon>
    </lineage>
</organism>
<evidence type="ECO:0000313" key="4">
    <source>
        <dbReference type="EMBL" id="CBK21860.2"/>
    </source>
</evidence>
<name>D8M1C1_BLAHO</name>
<dbReference type="Gene3D" id="3.90.1750.10">
    <property type="entry name" value="Hect, E3 ligase catalytic domains"/>
    <property type="match status" value="1"/>
</dbReference>
<gene>
    <name evidence="4" type="ORF">GSBLH_T00001962001</name>
</gene>
<evidence type="ECO:0000313" key="5">
    <source>
        <dbReference type="Proteomes" id="UP000008312"/>
    </source>
</evidence>
<dbReference type="Pfam" id="PF00632">
    <property type="entry name" value="HECT"/>
    <property type="match status" value="1"/>
</dbReference>
<dbReference type="EMBL" id="FN668645">
    <property type="protein sequence ID" value="CBK21860.2"/>
    <property type="molecule type" value="Genomic_DNA"/>
</dbReference>
<accession>D8M1C1</accession>
<dbReference type="SUPFAM" id="SSF56204">
    <property type="entry name" value="Hect, E3 ligase catalytic domain"/>
    <property type="match status" value="1"/>
</dbReference>
<keyword evidence="5" id="KW-1185">Reference proteome</keyword>
<evidence type="ECO:0000259" key="3">
    <source>
        <dbReference type="PROSITE" id="PS50237"/>
    </source>
</evidence>
<dbReference type="PANTHER" id="PTHR46654">
    <property type="entry name" value="E3 UBIQUITIN-PROTEIN LIGASE HECTD3"/>
    <property type="match status" value="1"/>
</dbReference>